<dbReference type="Gene3D" id="3.40.50.10010">
    <property type="entry name" value="Type-2 restriction enzyme NgoMIV"/>
    <property type="match status" value="2"/>
</dbReference>
<dbReference type="EMBL" id="CP045643">
    <property type="protein sequence ID" value="QFZ76137.1"/>
    <property type="molecule type" value="Genomic_DNA"/>
</dbReference>
<reference evidence="1 2" key="1">
    <citation type="submission" date="2019-10" db="EMBL/GenBank/DDBJ databases">
        <title>A novel species.</title>
        <authorList>
            <person name="Gao J."/>
        </authorList>
    </citation>
    <scope>NUCLEOTIDE SEQUENCE [LARGE SCALE GENOMIC DNA]</scope>
    <source>
        <strain evidence="1 2">QMT-28</strain>
    </source>
</reference>
<dbReference type="GO" id="GO:0009307">
    <property type="term" value="P:DNA restriction-modification system"/>
    <property type="evidence" value="ECO:0007669"/>
    <property type="project" value="InterPro"/>
</dbReference>
<dbReference type="InterPro" id="IPR011335">
    <property type="entry name" value="Restrct_endonuc-II-like"/>
</dbReference>
<evidence type="ECO:0000313" key="1">
    <source>
        <dbReference type="EMBL" id="QFZ76137.1"/>
    </source>
</evidence>
<dbReference type="SUPFAM" id="SSF52980">
    <property type="entry name" value="Restriction endonuclease-like"/>
    <property type="match status" value="1"/>
</dbReference>
<sequence length="252" mass="27631">MHAPFATRLLGWKKLERTGKLVPNTADSDSNASKLLAGHMLEALGVEPGAVLPDTPESLGPALEHAVCDHLKTAQPLLDPERSWHVDHKQKVAAFAQYEHLHRVAEAVRKNATLRVDLGRDYLIKPDVTIGVTSPAADAASRRHLHAAVSCKWTIRSDRVQNVRHEFLQMIRHRRGRLPHLVVVTAEPMPSRIASIARGTGEADAIYHVALDALKAAVAAVGSSKQKDDLDEIIEQGRLLPYGTLPPTLSTW</sequence>
<dbReference type="REBASE" id="376834">
    <property type="entry name" value="R1.SspQMT28ORF25240P"/>
</dbReference>
<dbReference type="RefSeq" id="WP_153290377.1">
    <property type="nucleotide sequence ID" value="NZ_CP045643.1"/>
</dbReference>
<proteinExistence type="predicted"/>
<protein>
    <submittedName>
        <fullName evidence="1">Restriction endonuclease</fullName>
    </submittedName>
</protein>
<keyword evidence="1" id="KW-0255">Endonuclease</keyword>
<gene>
    <name evidence="1" type="ORF">GFH48_25270</name>
</gene>
<evidence type="ECO:0000313" key="2">
    <source>
        <dbReference type="Proteomes" id="UP000326179"/>
    </source>
</evidence>
<dbReference type="Pfam" id="PF09015">
    <property type="entry name" value="NgoMIV_restric"/>
    <property type="match status" value="2"/>
</dbReference>
<organism evidence="1 2">
    <name type="scientific">Streptomyces fagopyri</name>
    <dbReference type="NCBI Taxonomy" id="2662397"/>
    <lineage>
        <taxon>Bacteria</taxon>
        <taxon>Bacillati</taxon>
        <taxon>Actinomycetota</taxon>
        <taxon>Actinomycetes</taxon>
        <taxon>Kitasatosporales</taxon>
        <taxon>Streptomycetaceae</taxon>
        <taxon>Streptomyces</taxon>
    </lineage>
</organism>
<keyword evidence="1" id="KW-0540">Nuclease</keyword>
<dbReference type="InterPro" id="IPR015105">
    <property type="entry name" value="NgoMIV"/>
</dbReference>
<dbReference type="GO" id="GO:0009036">
    <property type="term" value="F:type II site-specific deoxyribonuclease activity"/>
    <property type="evidence" value="ECO:0007669"/>
    <property type="project" value="InterPro"/>
</dbReference>
<dbReference type="Proteomes" id="UP000326179">
    <property type="component" value="Chromosome"/>
</dbReference>
<dbReference type="KEGG" id="sfy:GFH48_25270"/>
<keyword evidence="2" id="KW-1185">Reference proteome</keyword>
<dbReference type="InterPro" id="IPR037083">
    <property type="entry name" value="NgoMIV_sf"/>
</dbReference>
<keyword evidence="1" id="KW-0378">Hydrolase</keyword>
<name>A0A5Q0LHX9_9ACTN</name>
<accession>A0A5Q0LHX9</accession>
<dbReference type="AlphaFoldDB" id="A0A5Q0LHX9"/>
<dbReference type="CDD" id="cd22340">
    <property type="entry name" value="NgoMIV-like"/>
    <property type="match status" value="1"/>
</dbReference>